<gene>
    <name evidence="1" type="ORF">GWC95_15660</name>
</gene>
<dbReference type="Proteomes" id="UP000753802">
    <property type="component" value="Unassembled WGS sequence"/>
</dbReference>
<proteinExistence type="predicted"/>
<dbReference type="EMBL" id="JAACJS010000015">
    <property type="protein sequence ID" value="NCI51365.1"/>
    <property type="molecule type" value="Genomic_DNA"/>
</dbReference>
<accession>A0ABX0A2D2</accession>
<organism evidence="1 2">
    <name type="scientific">Sediminibacterium roseum</name>
    <dbReference type="NCBI Taxonomy" id="1978412"/>
    <lineage>
        <taxon>Bacteria</taxon>
        <taxon>Pseudomonadati</taxon>
        <taxon>Bacteroidota</taxon>
        <taxon>Chitinophagia</taxon>
        <taxon>Chitinophagales</taxon>
        <taxon>Chitinophagaceae</taxon>
        <taxon>Sediminibacterium</taxon>
    </lineage>
</organism>
<name>A0ABX0A2D2_9BACT</name>
<evidence type="ECO:0000313" key="1">
    <source>
        <dbReference type="EMBL" id="NCI51365.1"/>
    </source>
</evidence>
<keyword evidence="2" id="KW-1185">Reference proteome</keyword>
<comment type="caution">
    <text evidence="1">The sequence shown here is derived from an EMBL/GenBank/DDBJ whole genome shotgun (WGS) entry which is preliminary data.</text>
</comment>
<reference evidence="1 2" key="1">
    <citation type="submission" date="2020-01" db="EMBL/GenBank/DDBJ databases">
        <title>Genome analysis.</title>
        <authorList>
            <person name="Wu S."/>
            <person name="Wang G."/>
        </authorList>
    </citation>
    <scope>NUCLEOTIDE SEQUENCE [LARGE SCALE GENOMIC DNA]</scope>
    <source>
        <strain evidence="1 2">SYL130</strain>
    </source>
</reference>
<protein>
    <submittedName>
        <fullName evidence="1">Uncharacterized protein</fullName>
    </submittedName>
</protein>
<evidence type="ECO:0000313" key="2">
    <source>
        <dbReference type="Proteomes" id="UP000753802"/>
    </source>
</evidence>
<sequence length="577" mass="65209">MKINKIFRDHLNGHIPGRIRLKLFELITGDADEQPTKEQGVTFVTDLGKKDYDFAELILHLLAKSNYTPMKPAPISGRFDTEAVFTYLNENPLTTPVLFVAEDGIDGLPTCIWVRCNELKDGSGYFYTLILFDEEGFPNSIFEYLEFRVADTKPEYAVTNKLGDLLMIHRSELADTEHRIVQFCLRVLQQMTAQPSQSFLTMNEAMRRADSIKGDRYLPPEDPRLFELIKAVSLGDAVCSVAQVELAQVIPFSYDHCFELPLQKISQAEDMADALNKRGMLVYWNGSHFVMGDDYTGYLALRKASYQKVKCVIMGEVPGSVVVEETGGLWLLPPLLTLRTLSYESLPLALKDAALQEYLNQLNAGERVKSIAAARCVFFTEDRDTQMLKTLLISCGFDIDGTVVYSYENCTRLDGLQLNIQSIRTMNPEAAILVHRDRDYLTDDAIARIESRIQAAGATAFVTKGNCMESYFLDAVHIRAIYPELSVTFIDEIIREVIAYAKPDAIDRLIKAQGINKDAAILLYDEDPFLYAHGKIALGKLVSILQTRLKRNPKLVQRSFALHDERLRELGVQLWVE</sequence>
<dbReference type="RefSeq" id="WP_161819649.1">
    <property type="nucleotide sequence ID" value="NZ_JAACJS010000015.1"/>
</dbReference>